<dbReference type="Gene3D" id="2.60.120.200">
    <property type="match status" value="1"/>
</dbReference>
<dbReference type="InterPro" id="IPR006710">
    <property type="entry name" value="Glyco_hydro_43"/>
</dbReference>
<dbReference type="InterPro" id="IPR051795">
    <property type="entry name" value="Glycosyl_Hydrlase_43"/>
</dbReference>
<accession>A0A3Q9BNF1</accession>
<proteinExistence type="inferred from homology"/>
<dbReference type="InterPro" id="IPR041542">
    <property type="entry name" value="GH43_C2"/>
</dbReference>
<evidence type="ECO:0000256" key="3">
    <source>
        <dbReference type="ARBA" id="ARBA00023295"/>
    </source>
</evidence>
<keyword evidence="7" id="KW-1185">Reference proteome</keyword>
<evidence type="ECO:0000313" key="6">
    <source>
        <dbReference type="EMBL" id="AZP05637.1"/>
    </source>
</evidence>
<dbReference type="SUPFAM" id="SSF75005">
    <property type="entry name" value="Arabinanase/levansucrase/invertase"/>
    <property type="match status" value="1"/>
</dbReference>
<gene>
    <name evidence="6" type="ORF">EJN90_01280</name>
</gene>
<dbReference type="AlphaFoldDB" id="A0A3Q9BNF1"/>
<dbReference type="CDD" id="cd09001">
    <property type="entry name" value="GH43_FsAxh1-like"/>
    <property type="match status" value="1"/>
</dbReference>
<feature type="domain" description="Beta-xylosidase C-terminal Concanavalin A-like" evidence="5">
    <location>
        <begin position="316"/>
        <end position="507"/>
    </location>
</feature>
<reference evidence="7" key="1">
    <citation type="submission" date="2018-12" db="EMBL/GenBank/DDBJ databases">
        <title>Complete genome sequencing of Jeotgalibaca sp. H21T32.</title>
        <authorList>
            <person name="Bae J.-W."/>
            <person name="Lee S.-Y."/>
        </authorList>
    </citation>
    <scope>NUCLEOTIDE SEQUENCE [LARGE SCALE GENOMIC DNA]</scope>
    <source>
        <strain evidence="7">H21T32</strain>
    </source>
</reference>
<keyword evidence="3 4" id="KW-0326">Glycosidase</keyword>
<keyword evidence="2 4" id="KW-0378">Hydrolase</keyword>
<comment type="similarity">
    <text evidence="1 4">Belongs to the glycosyl hydrolase 43 family.</text>
</comment>
<organism evidence="6 7">
    <name type="scientific">Jeotgalibaca ciconiae</name>
    <dbReference type="NCBI Taxonomy" id="2496265"/>
    <lineage>
        <taxon>Bacteria</taxon>
        <taxon>Bacillati</taxon>
        <taxon>Bacillota</taxon>
        <taxon>Bacilli</taxon>
        <taxon>Lactobacillales</taxon>
        <taxon>Carnobacteriaceae</taxon>
        <taxon>Jeotgalibaca</taxon>
    </lineage>
</organism>
<dbReference type="GO" id="GO:0004553">
    <property type="term" value="F:hydrolase activity, hydrolyzing O-glycosyl compounds"/>
    <property type="evidence" value="ECO:0007669"/>
    <property type="project" value="InterPro"/>
</dbReference>
<dbReference type="SUPFAM" id="SSF49899">
    <property type="entry name" value="Concanavalin A-like lectins/glucanases"/>
    <property type="match status" value="1"/>
</dbReference>
<dbReference type="Pfam" id="PF04616">
    <property type="entry name" value="Glyco_hydro_43"/>
    <property type="match status" value="1"/>
</dbReference>
<dbReference type="Gene3D" id="2.115.10.20">
    <property type="entry name" value="Glycosyl hydrolase domain, family 43"/>
    <property type="match status" value="1"/>
</dbReference>
<dbReference type="Proteomes" id="UP000273326">
    <property type="component" value="Chromosome"/>
</dbReference>
<dbReference type="Pfam" id="PF17851">
    <property type="entry name" value="GH43_C2"/>
    <property type="match status" value="1"/>
</dbReference>
<sequence>MHKNNPLIYSDFPDPDVIRVDDTYYMISTTMHMFPGGVILRSYDLLNWEILTYVFDELNRKPASKLEDGQNIYGQGMWAPSMRYHNGRFYICFAANDTRKTYLYQSEQITGPWEKSEIEGFYHDSSLLFDEDRIFLVYGNTQIHLIELLSDLSGPKPDGLDRVIITDKDRVSLGYEGCHIQKINGKYYVFMVHWLADGTKRRTQACFVSDSLEGTFTGKDVLNDDQGFRNAGIAQGGLVDTPEGDWYAMLFQDHGAIGRCPVLVPVEWENDFPVFGYEGKVPLELEVRSTKQNHNYAPLTDSDSFSYEANPDGSVSLKNVWQWNHIPDNSLWSVTERPGALRITTKETCANVVMAKNMLTQRMMGPFSDITVQIDASKISEGDFAGICALQGCYGWIAITKRDGHYYIVMTEKELDPDEGIWGPEGGDTGPGLERESVLTTDSSVELRIMADFTDGVDEVRFLYKNENDWKQLGPIHKLYYRLDHFMGCRTGLFLFSTQNQGGSADFINYCTQFSPAE</sequence>
<dbReference type="PANTHER" id="PTHR42812">
    <property type="entry name" value="BETA-XYLOSIDASE"/>
    <property type="match status" value="1"/>
</dbReference>
<dbReference type="InterPro" id="IPR013320">
    <property type="entry name" value="ConA-like_dom_sf"/>
</dbReference>
<evidence type="ECO:0000256" key="4">
    <source>
        <dbReference type="RuleBase" id="RU361187"/>
    </source>
</evidence>
<dbReference type="InterPro" id="IPR023296">
    <property type="entry name" value="Glyco_hydro_beta-prop_sf"/>
</dbReference>
<dbReference type="PANTHER" id="PTHR42812:SF12">
    <property type="entry name" value="BETA-XYLOSIDASE-RELATED"/>
    <property type="match status" value="1"/>
</dbReference>
<protein>
    <submittedName>
        <fullName evidence="6">Glycosyl hydrolase 43 family protein</fullName>
    </submittedName>
</protein>
<dbReference type="OrthoDB" id="9801455at2"/>
<evidence type="ECO:0000256" key="2">
    <source>
        <dbReference type="ARBA" id="ARBA00022801"/>
    </source>
</evidence>
<evidence type="ECO:0000259" key="5">
    <source>
        <dbReference type="Pfam" id="PF17851"/>
    </source>
</evidence>
<name>A0A3Q9BNF1_9LACT</name>
<dbReference type="GO" id="GO:0005975">
    <property type="term" value="P:carbohydrate metabolic process"/>
    <property type="evidence" value="ECO:0007669"/>
    <property type="project" value="InterPro"/>
</dbReference>
<dbReference type="EMBL" id="CP034465">
    <property type="protein sequence ID" value="AZP05637.1"/>
    <property type="molecule type" value="Genomic_DNA"/>
</dbReference>
<evidence type="ECO:0000313" key="7">
    <source>
        <dbReference type="Proteomes" id="UP000273326"/>
    </source>
</evidence>
<dbReference type="KEGG" id="jeh:EJN90_01280"/>
<evidence type="ECO:0000256" key="1">
    <source>
        <dbReference type="ARBA" id="ARBA00009865"/>
    </source>
</evidence>